<dbReference type="CDD" id="cd19521">
    <property type="entry name" value="RecA-like_VPS4"/>
    <property type="match status" value="1"/>
</dbReference>
<dbReference type="Pfam" id="PF04212">
    <property type="entry name" value="MIT"/>
    <property type="match status" value="1"/>
</dbReference>
<dbReference type="InterPro" id="IPR003593">
    <property type="entry name" value="AAA+_ATPase"/>
</dbReference>
<dbReference type="InterPro" id="IPR015415">
    <property type="entry name" value="Spast_Vps4_C"/>
</dbReference>
<dbReference type="EC" id="3.6.4.6" evidence="3"/>
<comment type="similarity">
    <text evidence="2 13">Belongs to the AAA ATPase family.</text>
</comment>
<evidence type="ECO:0000256" key="8">
    <source>
        <dbReference type="ARBA" id="ARBA00022801"/>
    </source>
</evidence>
<comment type="subcellular location">
    <subcellularLocation>
        <location evidence="1">Late endosome membrane</location>
        <topology evidence="1">Peripheral membrane protein</topology>
    </subcellularLocation>
</comment>
<dbReference type="SUPFAM" id="SSF52540">
    <property type="entry name" value="P-loop containing nucleoside triphosphate hydrolases"/>
    <property type="match status" value="1"/>
</dbReference>
<keyword evidence="6 13" id="KW-0547">Nucleotide-binding</keyword>
<evidence type="ECO:0000256" key="5">
    <source>
        <dbReference type="ARBA" id="ARBA00022618"/>
    </source>
</evidence>
<evidence type="ECO:0000256" key="12">
    <source>
        <dbReference type="ARBA" id="ARBA00023306"/>
    </source>
</evidence>
<dbReference type="AlphaFoldDB" id="A0AA35RU37"/>
<evidence type="ECO:0000313" key="18">
    <source>
        <dbReference type="Proteomes" id="UP001174909"/>
    </source>
</evidence>
<dbReference type="Pfam" id="PF00004">
    <property type="entry name" value="AAA"/>
    <property type="match status" value="1"/>
</dbReference>
<keyword evidence="18" id="KW-1185">Reference proteome</keyword>
<dbReference type="InterPro" id="IPR007330">
    <property type="entry name" value="MIT_dom"/>
</dbReference>
<dbReference type="Proteomes" id="UP001174909">
    <property type="component" value="Unassembled WGS sequence"/>
</dbReference>
<dbReference type="InterPro" id="IPR003960">
    <property type="entry name" value="ATPase_AAA_CS"/>
</dbReference>
<dbReference type="InterPro" id="IPR045253">
    <property type="entry name" value="VPS4_MIT"/>
</dbReference>
<evidence type="ECO:0000313" key="17">
    <source>
        <dbReference type="EMBL" id="CAI8016893.1"/>
    </source>
</evidence>
<dbReference type="EMBL" id="CASHTH010001568">
    <property type="protein sequence ID" value="CAI8016893.1"/>
    <property type="molecule type" value="Genomic_DNA"/>
</dbReference>
<dbReference type="PANTHER" id="PTHR23074">
    <property type="entry name" value="AAA DOMAIN-CONTAINING"/>
    <property type="match status" value="1"/>
</dbReference>
<evidence type="ECO:0000256" key="4">
    <source>
        <dbReference type="ARBA" id="ARBA00022448"/>
    </source>
</evidence>
<proteinExistence type="inferred from homology"/>
<keyword evidence="12" id="KW-0131">Cell cycle</keyword>
<feature type="domain" description="MIT" evidence="16">
    <location>
        <begin position="2"/>
        <end position="80"/>
    </location>
</feature>
<dbReference type="GO" id="GO:0016197">
    <property type="term" value="P:endosomal transport"/>
    <property type="evidence" value="ECO:0007669"/>
    <property type="project" value="TreeGrafter"/>
</dbReference>
<evidence type="ECO:0000256" key="1">
    <source>
        <dbReference type="ARBA" id="ARBA00004633"/>
    </source>
</evidence>
<dbReference type="FunFam" id="1.10.8.60:FF:000015">
    <property type="entry name" value="vacuolar protein sorting-associated protein 4A"/>
    <property type="match status" value="1"/>
</dbReference>
<dbReference type="Gene3D" id="1.10.8.60">
    <property type="match status" value="1"/>
</dbReference>
<evidence type="ECO:0000256" key="3">
    <source>
        <dbReference type="ARBA" id="ARBA00012674"/>
    </source>
</evidence>
<dbReference type="CDD" id="cd02678">
    <property type="entry name" value="MIT_VPS4"/>
    <property type="match status" value="1"/>
</dbReference>
<sequence>MSGSAMEKAIELVKKATDADQEQKYEEALPLYEHAIDYFLHALKYEAHGERSKDSIRSKCTQYLERAEQLKKYVNKKSKKVHGSSGGTAHKETKKGDKKGGDDSDSDEADAEKTKLKSQLEGAIVAEKPNVRWDDIAGLNVCKDALKETVIMPVKFPHLFTGKRKPWRGILLYGPPGTGKSYLAKAVATEADSTFFSISSSDLVSKWLGESERLVKNLFELARTNKPAIIFIDEVDSLCSSRSDSENDATRRIKTEFLVQMQGVGVDNDGILVLGATNIPWGLDAAIRRRFEKRIYIPLPEESPRRRIFEIHIGNTAHALTPNDFTQLARRTDGYSGADIGIVVRDALMMPIRKVQTATHFKQVTGQNPQNPEEIVNDLWTPCGPREPGATELNWMSIQSDKLKEPALTISDFLKALQNNRPTVNSDDLKRFEDFTSDFGQEG</sequence>
<organism evidence="17 18">
    <name type="scientific">Geodia barretti</name>
    <name type="common">Barrett's horny sponge</name>
    <dbReference type="NCBI Taxonomy" id="519541"/>
    <lineage>
        <taxon>Eukaryota</taxon>
        <taxon>Metazoa</taxon>
        <taxon>Porifera</taxon>
        <taxon>Demospongiae</taxon>
        <taxon>Heteroscleromorpha</taxon>
        <taxon>Tetractinellida</taxon>
        <taxon>Astrophorina</taxon>
        <taxon>Geodiidae</taxon>
        <taxon>Geodia</taxon>
    </lineage>
</organism>
<dbReference type="GO" id="GO:0015031">
    <property type="term" value="P:protein transport"/>
    <property type="evidence" value="ECO:0007669"/>
    <property type="project" value="UniProtKB-KW"/>
</dbReference>
<evidence type="ECO:0000256" key="6">
    <source>
        <dbReference type="ARBA" id="ARBA00022741"/>
    </source>
</evidence>
<gene>
    <name evidence="17" type="ORF">GBAR_LOCUS10322</name>
</gene>
<dbReference type="GO" id="GO:0005524">
    <property type="term" value="F:ATP binding"/>
    <property type="evidence" value="ECO:0007669"/>
    <property type="project" value="UniProtKB-KW"/>
</dbReference>
<evidence type="ECO:0000259" key="16">
    <source>
        <dbReference type="SMART" id="SM00745"/>
    </source>
</evidence>
<dbReference type="InterPro" id="IPR041569">
    <property type="entry name" value="AAA_lid_3"/>
</dbReference>
<dbReference type="GO" id="GO:0031902">
    <property type="term" value="C:late endosome membrane"/>
    <property type="evidence" value="ECO:0007669"/>
    <property type="project" value="UniProtKB-SubCell"/>
</dbReference>
<keyword evidence="5" id="KW-0132">Cell division</keyword>
<feature type="region of interest" description="Disordered" evidence="14">
    <location>
        <begin position="75"/>
        <end position="115"/>
    </location>
</feature>
<dbReference type="GO" id="GO:0016887">
    <property type="term" value="F:ATP hydrolysis activity"/>
    <property type="evidence" value="ECO:0007669"/>
    <property type="project" value="InterPro"/>
</dbReference>
<dbReference type="FunFam" id="1.20.58.80:FF:000002">
    <property type="entry name" value="Vacuolar protein sorting-associated protein 4A"/>
    <property type="match status" value="1"/>
</dbReference>
<comment type="caution">
    <text evidence="17">The sequence shown here is derived from an EMBL/GenBank/DDBJ whole genome shotgun (WGS) entry which is preliminary data.</text>
</comment>
<accession>A0AA35RU37</accession>
<dbReference type="Pfam" id="PF09336">
    <property type="entry name" value="Vps4_C"/>
    <property type="match status" value="1"/>
</dbReference>
<dbReference type="Gene3D" id="1.20.58.80">
    <property type="entry name" value="Phosphotransferase system, lactose/cellobiose-type IIA subunit"/>
    <property type="match status" value="1"/>
</dbReference>
<dbReference type="InterPro" id="IPR050304">
    <property type="entry name" value="MT-severing_AAA_ATPase"/>
</dbReference>
<keyword evidence="10" id="KW-0653">Protein transport</keyword>
<reference evidence="17" key="1">
    <citation type="submission" date="2023-03" db="EMBL/GenBank/DDBJ databases">
        <authorList>
            <person name="Steffen K."/>
            <person name="Cardenas P."/>
        </authorList>
    </citation>
    <scope>NUCLEOTIDE SEQUENCE</scope>
</reference>
<dbReference type="FunFam" id="3.40.50.300:FF:000043">
    <property type="entry name" value="Vacuolar protein sorting-associated protein 4"/>
    <property type="match status" value="1"/>
</dbReference>
<dbReference type="PANTHER" id="PTHR23074:SF83">
    <property type="entry name" value="VACUOLAR PROTEIN SORTING-ASSOCIATED PROTEIN 4A"/>
    <property type="match status" value="1"/>
</dbReference>
<name>A0AA35RU37_GEOBA</name>
<dbReference type="GO" id="GO:0051301">
    <property type="term" value="P:cell division"/>
    <property type="evidence" value="ECO:0007669"/>
    <property type="project" value="UniProtKB-KW"/>
</dbReference>
<dbReference type="SMART" id="SM00745">
    <property type="entry name" value="MIT"/>
    <property type="match status" value="1"/>
</dbReference>
<dbReference type="InterPro" id="IPR027417">
    <property type="entry name" value="P-loop_NTPase"/>
</dbReference>
<keyword evidence="9 13" id="KW-0067">ATP-binding</keyword>
<protein>
    <recommendedName>
        <fullName evidence="3">vesicle-fusing ATPase</fullName>
        <ecNumber evidence="3">3.6.4.6</ecNumber>
    </recommendedName>
</protein>
<dbReference type="PROSITE" id="PS00674">
    <property type="entry name" value="AAA"/>
    <property type="match status" value="1"/>
</dbReference>
<keyword evidence="11" id="KW-0472">Membrane</keyword>
<dbReference type="GO" id="GO:0007033">
    <property type="term" value="P:vacuole organization"/>
    <property type="evidence" value="ECO:0007669"/>
    <property type="project" value="TreeGrafter"/>
</dbReference>
<evidence type="ECO:0000256" key="13">
    <source>
        <dbReference type="RuleBase" id="RU003651"/>
    </source>
</evidence>
<evidence type="ECO:0000256" key="14">
    <source>
        <dbReference type="SAM" id="MobiDB-lite"/>
    </source>
</evidence>
<dbReference type="SMART" id="SM00382">
    <property type="entry name" value="AAA"/>
    <property type="match status" value="1"/>
</dbReference>
<feature type="domain" description="AAA+ ATPase" evidence="15">
    <location>
        <begin position="166"/>
        <end position="301"/>
    </location>
</feature>
<evidence type="ECO:0000256" key="2">
    <source>
        <dbReference type="ARBA" id="ARBA00006914"/>
    </source>
</evidence>
<keyword evidence="7" id="KW-0967">Endosome</keyword>
<dbReference type="InterPro" id="IPR036181">
    <property type="entry name" value="MIT_dom_sf"/>
</dbReference>
<evidence type="ECO:0000256" key="11">
    <source>
        <dbReference type="ARBA" id="ARBA00023136"/>
    </source>
</evidence>
<evidence type="ECO:0000256" key="10">
    <source>
        <dbReference type="ARBA" id="ARBA00022927"/>
    </source>
</evidence>
<evidence type="ECO:0000259" key="15">
    <source>
        <dbReference type="SMART" id="SM00382"/>
    </source>
</evidence>
<dbReference type="Pfam" id="PF17862">
    <property type="entry name" value="AAA_lid_3"/>
    <property type="match status" value="1"/>
</dbReference>
<keyword evidence="8" id="KW-0378">Hydrolase</keyword>
<dbReference type="InterPro" id="IPR003959">
    <property type="entry name" value="ATPase_AAA_core"/>
</dbReference>
<feature type="compositionally biased region" description="Basic and acidic residues" evidence="14">
    <location>
        <begin position="89"/>
        <end position="102"/>
    </location>
</feature>
<dbReference type="SUPFAM" id="SSF116846">
    <property type="entry name" value="MIT domain"/>
    <property type="match status" value="1"/>
</dbReference>
<dbReference type="Gene3D" id="3.40.50.300">
    <property type="entry name" value="P-loop containing nucleotide triphosphate hydrolases"/>
    <property type="match status" value="1"/>
</dbReference>
<evidence type="ECO:0000256" key="7">
    <source>
        <dbReference type="ARBA" id="ARBA00022753"/>
    </source>
</evidence>
<keyword evidence="4" id="KW-0813">Transport</keyword>
<evidence type="ECO:0000256" key="9">
    <source>
        <dbReference type="ARBA" id="ARBA00022840"/>
    </source>
</evidence>